<feature type="transmembrane region" description="Helical" evidence="1">
    <location>
        <begin position="269"/>
        <end position="286"/>
    </location>
</feature>
<feature type="domain" description="Acyltransferase 3" evidence="2">
    <location>
        <begin position="6"/>
        <end position="323"/>
    </location>
</feature>
<feature type="transmembrane region" description="Helical" evidence="1">
    <location>
        <begin position="190"/>
        <end position="209"/>
    </location>
</feature>
<evidence type="ECO:0000313" key="3">
    <source>
        <dbReference type="EMBL" id="MDZ5456519.1"/>
    </source>
</evidence>
<feature type="transmembrane region" description="Helical" evidence="1">
    <location>
        <begin position="12"/>
        <end position="29"/>
    </location>
</feature>
<keyword evidence="1" id="KW-1133">Transmembrane helix</keyword>
<dbReference type="EMBL" id="JAXOJX010000009">
    <property type="protein sequence ID" value="MDZ5456519.1"/>
    <property type="molecule type" value="Genomic_DNA"/>
</dbReference>
<dbReference type="RefSeq" id="WP_322465047.1">
    <property type="nucleotide sequence ID" value="NZ_JAXOJX010000009.1"/>
</dbReference>
<feature type="transmembrane region" description="Helical" evidence="1">
    <location>
        <begin position="306"/>
        <end position="322"/>
    </location>
</feature>
<dbReference type="GO" id="GO:0016746">
    <property type="term" value="F:acyltransferase activity"/>
    <property type="evidence" value="ECO:0007669"/>
    <property type="project" value="UniProtKB-KW"/>
</dbReference>
<gene>
    <name evidence="3" type="ORF">SM757_08015</name>
</gene>
<comment type="caution">
    <text evidence="3">The sequence shown here is derived from an EMBL/GenBank/DDBJ whole genome shotgun (WGS) entry which is preliminary data.</text>
</comment>
<evidence type="ECO:0000313" key="4">
    <source>
        <dbReference type="Proteomes" id="UP001293718"/>
    </source>
</evidence>
<keyword evidence="4" id="KW-1185">Reference proteome</keyword>
<keyword evidence="1" id="KW-0472">Membrane</keyword>
<sequence length="598" mass="66235">MKFRPDINGLRAIAVLPVLFFHAGVPWFSGGYLGVDVFFVISGFLITGILAADIQEGIYSPARFYEKRLRRIMPVMLLVALCTSALSFFFMVPYSLKNYGQSLVATMLSANNVLLYLTSGYWSLAAEFKPLYHTWSLAVEEQYYLVAPALIYLLLFRLRLGKRSTLGVLLGLLGLSLWYSISLYNAEFRFLMIFSRAWELLLGAVLALLPEEKKNGRAGWTALGLVAILAAYVLPSGTEAASLVSQLAAALGAALVIRYSNGSHAVGQLLSIRPLAFMGLISYSAYLWHQPLLAFVRLSSEQAPHYLKLLAAALLAIPLAYLSWRYVENTLRNPARFSSRKFYAVTGIGLTLNLALGVLFYKTYGLQQLAPQFSYGVNPQAYVDAPRAFVRAEFRNDGRKKLLVMGSSFARDYINILQEEKSAEAFDLVYWEGECRTSSPEKLASLLKHSDLVVYTSNWGQAGFQAAEIAGVESCFKHIQALAGGEAYVLGVKNFGWNNDFVKVSLRPPEAIKTQPLEGVIRSEQAMRGLFGSKYLSIMDLVMDPNGLVPVFTDSGRFITYDTNHLTQAGAQFIGQRLFARHGFLLDKSWTSQTASGG</sequence>
<protein>
    <submittedName>
        <fullName evidence="3">Acyltransferase</fullName>
        <ecNumber evidence="3">2.3.-.-</ecNumber>
    </submittedName>
</protein>
<reference evidence="3 4" key="1">
    <citation type="submission" date="2023-11" db="EMBL/GenBank/DDBJ databases">
        <title>Draft genome of Azohydromonas lata strain H1 (DSM1123), a polyhydroxyalkanoate producer.</title>
        <authorList>
            <person name="Traversa D."/>
            <person name="D'Addabbo P."/>
            <person name="Pazzani C."/>
            <person name="Manzari C."/>
            <person name="Chiara M."/>
            <person name="Scrascia M."/>
        </authorList>
    </citation>
    <scope>NUCLEOTIDE SEQUENCE [LARGE SCALE GENOMIC DNA]</scope>
    <source>
        <strain evidence="3 4">H1</strain>
    </source>
</reference>
<accession>A0ABU5ICH9</accession>
<dbReference type="PANTHER" id="PTHR23028:SF53">
    <property type="entry name" value="ACYL_TRANSF_3 DOMAIN-CONTAINING PROTEIN"/>
    <property type="match status" value="1"/>
</dbReference>
<evidence type="ECO:0000259" key="2">
    <source>
        <dbReference type="Pfam" id="PF01757"/>
    </source>
</evidence>
<feature type="transmembrane region" description="Helical" evidence="1">
    <location>
        <begin position="75"/>
        <end position="96"/>
    </location>
</feature>
<keyword evidence="3" id="KW-0012">Acyltransferase</keyword>
<keyword evidence="1" id="KW-0812">Transmembrane</keyword>
<feature type="transmembrane region" description="Helical" evidence="1">
    <location>
        <begin position="216"/>
        <end position="234"/>
    </location>
</feature>
<feature type="transmembrane region" description="Helical" evidence="1">
    <location>
        <begin position="165"/>
        <end position="184"/>
    </location>
</feature>
<dbReference type="EC" id="2.3.-.-" evidence="3"/>
<evidence type="ECO:0000256" key="1">
    <source>
        <dbReference type="SAM" id="Phobius"/>
    </source>
</evidence>
<dbReference type="Proteomes" id="UP001293718">
    <property type="component" value="Unassembled WGS sequence"/>
</dbReference>
<dbReference type="Pfam" id="PF01757">
    <property type="entry name" value="Acyl_transf_3"/>
    <property type="match status" value="1"/>
</dbReference>
<dbReference type="InterPro" id="IPR050879">
    <property type="entry name" value="Acyltransferase_3"/>
</dbReference>
<name>A0ABU5ICH9_9BURK</name>
<feature type="transmembrane region" description="Helical" evidence="1">
    <location>
        <begin position="240"/>
        <end position="257"/>
    </location>
</feature>
<dbReference type="InterPro" id="IPR002656">
    <property type="entry name" value="Acyl_transf_3_dom"/>
</dbReference>
<keyword evidence="3" id="KW-0808">Transferase</keyword>
<feature type="transmembrane region" description="Helical" evidence="1">
    <location>
        <begin position="35"/>
        <end position="54"/>
    </location>
</feature>
<feature type="transmembrane region" description="Helical" evidence="1">
    <location>
        <begin position="342"/>
        <end position="361"/>
    </location>
</feature>
<proteinExistence type="predicted"/>
<organism evidence="3 4">
    <name type="scientific">Azohydromonas lata</name>
    <dbReference type="NCBI Taxonomy" id="45677"/>
    <lineage>
        <taxon>Bacteria</taxon>
        <taxon>Pseudomonadati</taxon>
        <taxon>Pseudomonadota</taxon>
        <taxon>Betaproteobacteria</taxon>
        <taxon>Burkholderiales</taxon>
        <taxon>Sphaerotilaceae</taxon>
        <taxon>Azohydromonas</taxon>
    </lineage>
</organism>
<dbReference type="PANTHER" id="PTHR23028">
    <property type="entry name" value="ACETYLTRANSFERASE"/>
    <property type="match status" value="1"/>
</dbReference>